<evidence type="ECO:0000313" key="2">
    <source>
        <dbReference type="Proteomes" id="UP000248329"/>
    </source>
</evidence>
<proteinExistence type="predicted"/>
<organism evidence="1 2">
    <name type="scientific">Candidatus Methanogaster sp</name>
    <dbReference type="NCBI Taxonomy" id="3386292"/>
    <lineage>
        <taxon>Archaea</taxon>
        <taxon>Methanobacteriati</taxon>
        <taxon>Methanobacteriota</taxon>
        <taxon>Stenosarchaea group</taxon>
        <taxon>Methanomicrobia</taxon>
        <taxon>Methanosarcinales</taxon>
        <taxon>ANME-2 cluster</taxon>
        <taxon>Candidatus Methanogasteraceae</taxon>
        <taxon>Candidatus Methanogaster</taxon>
    </lineage>
</organism>
<protein>
    <submittedName>
        <fullName evidence="1">Uncharacterized protein</fullName>
    </submittedName>
</protein>
<evidence type="ECO:0000313" key="1">
    <source>
        <dbReference type="EMBL" id="PXF56761.1"/>
    </source>
</evidence>
<gene>
    <name evidence="1" type="ORF">C4B59_16395</name>
</gene>
<accession>A0AC61KY40</accession>
<comment type="caution">
    <text evidence="1">The sequence shown here is derived from an EMBL/GenBank/DDBJ whole genome shotgun (WGS) entry which is preliminary data.</text>
</comment>
<dbReference type="Proteomes" id="UP000248329">
    <property type="component" value="Unassembled WGS sequence"/>
</dbReference>
<name>A0AC61KY40_9EURY</name>
<dbReference type="EMBL" id="PQXF01000085">
    <property type="protein sequence ID" value="PXF56761.1"/>
    <property type="molecule type" value="Genomic_DNA"/>
</dbReference>
<reference evidence="1" key="1">
    <citation type="submission" date="2018-01" db="EMBL/GenBank/DDBJ databases">
        <authorList>
            <person name="Krukenberg V."/>
        </authorList>
    </citation>
    <scope>NUCLEOTIDE SEQUENCE</scope>
    <source>
        <strain evidence="1">E20ANME2</strain>
    </source>
</reference>
<sequence>MGFISIWKNSGMGGYVGELNTYLDCILTLSEHVQRLISMCPLANKKRIYIKDIIGQHLALRHLADKLFDYIDSLKDTDVIVDFCGVHTTSRSFM</sequence>